<name>A0A075R542_BRELA</name>
<dbReference type="Proteomes" id="UP000005850">
    <property type="component" value="Chromosome"/>
</dbReference>
<keyword evidence="1" id="KW-0812">Transmembrane</keyword>
<evidence type="ECO:0000256" key="1">
    <source>
        <dbReference type="SAM" id="Phobius"/>
    </source>
</evidence>
<evidence type="ECO:0000313" key="2">
    <source>
        <dbReference type="EMBL" id="AIG24740.1"/>
    </source>
</evidence>
<dbReference type="HOGENOM" id="CLU_2697386_0_0_9"/>
<evidence type="ECO:0000313" key="3">
    <source>
        <dbReference type="Proteomes" id="UP000005850"/>
    </source>
</evidence>
<accession>A0A075R542</accession>
<reference evidence="2 3" key="1">
    <citation type="journal article" date="2011" name="J. Bacteriol.">
        <title>Genome sequence of Brevibacillus laterosporus LMG 15441, a pathogen of invertebrates.</title>
        <authorList>
            <person name="Djukic M."/>
            <person name="Poehlein A."/>
            <person name="Thurmer A."/>
            <person name="Daniel R."/>
        </authorList>
    </citation>
    <scope>NUCLEOTIDE SEQUENCE [LARGE SCALE GENOMIC DNA]</scope>
    <source>
        <strain evidence="2 3">LMG 15441</strain>
    </source>
</reference>
<dbReference type="KEGG" id="blr:BRLA_c003450"/>
<dbReference type="EMBL" id="CP007806">
    <property type="protein sequence ID" value="AIG24740.1"/>
    <property type="molecule type" value="Genomic_DNA"/>
</dbReference>
<proteinExistence type="predicted"/>
<organism evidence="2 3">
    <name type="scientific">Brevibacillus laterosporus LMG 15441</name>
    <dbReference type="NCBI Taxonomy" id="1042163"/>
    <lineage>
        <taxon>Bacteria</taxon>
        <taxon>Bacillati</taxon>
        <taxon>Bacillota</taxon>
        <taxon>Bacilli</taxon>
        <taxon>Bacillales</taxon>
        <taxon>Paenibacillaceae</taxon>
        <taxon>Brevibacillus</taxon>
    </lineage>
</organism>
<dbReference type="AlphaFoldDB" id="A0A075R542"/>
<keyword evidence="3" id="KW-1185">Reference proteome</keyword>
<sequence length="73" mass="8276">MNRKKIAGLFLLLALIINTLAVLTIGFVAYTSGSASSQDIMNIFFVYNTSGVPFYFILFIIWINNNEGHHYQE</sequence>
<protein>
    <submittedName>
        <fullName evidence="2">Uncharacterized protein</fullName>
    </submittedName>
</protein>
<dbReference type="RefSeq" id="WP_003333614.1">
    <property type="nucleotide sequence ID" value="NZ_CP007806.1"/>
</dbReference>
<gene>
    <name evidence="2" type="ORF">BRLA_c003450</name>
</gene>
<feature type="transmembrane region" description="Helical" evidence="1">
    <location>
        <begin position="45"/>
        <end position="63"/>
    </location>
</feature>
<keyword evidence="1" id="KW-0472">Membrane</keyword>
<keyword evidence="1" id="KW-1133">Transmembrane helix</keyword>